<evidence type="ECO:0000313" key="4">
    <source>
        <dbReference type="EMBL" id="RNA26947.1"/>
    </source>
</evidence>
<dbReference type="EMBL" id="REGN01002633">
    <property type="protein sequence ID" value="RNA26947.1"/>
    <property type="molecule type" value="Genomic_DNA"/>
</dbReference>
<evidence type="ECO:0000256" key="1">
    <source>
        <dbReference type="PROSITE-ProRule" id="PRU00152"/>
    </source>
</evidence>
<comment type="caution">
    <text evidence="1">Lacks conserved residue(s) required for the propagation of feature annotation.</text>
</comment>
<proteinExistence type="predicted"/>
<feature type="domain" description="PLAT" evidence="3">
    <location>
        <begin position="365"/>
        <end position="483"/>
    </location>
</feature>
<organism evidence="4 5">
    <name type="scientific">Brachionus plicatilis</name>
    <name type="common">Marine rotifer</name>
    <name type="synonym">Brachionus muelleri</name>
    <dbReference type="NCBI Taxonomy" id="10195"/>
    <lineage>
        <taxon>Eukaryota</taxon>
        <taxon>Metazoa</taxon>
        <taxon>Spiralia</taxon>
        <taxon>Gnathifera</taxon>
        <taxon>Rotifera</taxon>
        <taxon>Eurotatoria</taxon>
        <taxon>Monogononta</taxon>
        <taxon>Pseudotrocha</taxon>
        <taxon>Ploima</taxon>
        <taxon>Brachionidae</taxon>
        <taxon>Brachionus</taxon>
    </lineage>
</organism>
<dbReference type="AlphaFoldDB" id="A0A3M7RUF4"/>
<protein>
    <submittedName>
        <fullName evidence="4">Lipoxygenase homology domain-containing 1-like isoform X2</fullName>
    </submittedName>
</protein>
<gene>
    <name evidence="4" type="ORF">BpHYR1_052333</name>
</gene>
<comment type="caution">
    <text evidence="4">The sequence shown here is derived from an EMBL/GenBank/DDBJ whole genome shotgun (WGS) entry which is preliminary data.</text>
</comment>
<dbReference type="SUPFAM" id="SSF49723">
    <property type="entry name" value="Lipase/lipooxygenase domain (PLAT/LH2 domain)"/>
    <property type="match status" value="3"/>
</dbReference>
<dbReference type="STRING" id="10195.A0A3M7RUF4"/>
<dbReference type="SMART" id="SM00308">
    <property type="entry name" value="LH2"/>
    <property type="match status" value="2"/>
</dbReference>
<feature type="domain" description="PLAT" evidence="3">
    <location>
        <begin position="99"/>
        <end position="217"/>
    </location>
</feature>
<feature type="region of interest" description="Disordered" evidence="2">
    <location>
        <begin position="491"/>
        <end position="563"/>
    </location>
</feature>
<dbReference type="PANTHER" id="PTHR45901:SF3">
    <property type="entry name" value="LIPOXYGENASE HOMOLOGY DOMAIN-CONTAINING PROTEIN 1"/>
    <property type="match status" value="1"/>
</dbReference>
<accession>A0A3M7RUF4</accession>
<evidence type="ECO:0000259" key="3">
    <source>
        <dbReference type="PROSITE" id="PS50095"/>
    </source>
</evidence>
<dbReference type="PANTHER" id="PTHR45901">
    <property type="entry name" value="PROTEIN CBG12474"/>
    <property type="match status" value="1"/>
</dbReference>
<dbReference type="OrthoDB" id="5322100at2759"/>
<dbReference type="Gene3D" id="2.60.60.20">
    <property type="entry name" value="PLAT/LH2 domain"/>
    <property type="match status" value="1"/>
</dbReference>
<dbReference type="InterPro" id="IPR036392">
    <property type="entry name" value="PLAT/LH2_dom_sf"/>
</dbReference>
<keyword evidence="5" id="KW-1185">Reference proteome</keyword>
<dbReference type="InterPro" id="IPR052970">
    <property type="entry name" value="Inner_ear_hair_cell_LOXHD"/>
</dbReference>
<sequence length="693" mass="80266">MSQKWIENYADSKEFKLNPNDSNVTFVKWSLDQNSDTASQIDSCNKRFSYCYLCSIGAHEHKKTQPVPINKRRYLTPYINPIQLIKKFEKNIVDSELKTKYKFIIKTGSGLHSGTDATVMFTLFGNAGTWEQTELKPKNTNGMKFPANSIVEIELNGPIIGVLKKLKIWHNGKSIRDGWYLDFVEIVCYSQKQTWRFVCDQWLSVHRPPNCSNSAILSLNTIFNTEKIKNMTEYFFIFKTSDKSLAGKDVNVQFQFTGSKHQSQVFSLLTPYVNLFEQNQLDCFLVTCGNDLGPPEKLRLAHNSRKMAHNWEVEFIKVFYSKQPDRIFTYKVEKWLEKNERMNAIISLYENVIINHSKSSENAKKIYHISVMTGNLKNAGTDSKVYIEIKGSKGVTKRHRLHNSKARNEFERGKIDHFHILDEDIGSLKMIRIGHDNSGRSPEWFLDAVLVRVMSTTISGDESKQNTELYQHLDKIRKKIRIKELRPEDLEKLDQKKPRRAKSAELNRHSKTLGTKRNRSISASIKRQIYKHSQNQEEKNAELNESASTVSILKTSASPRTRRDMMKKHVKFDKNLSQSKNAESEKPANAKIEMSMNWLMSINYSRNSNISNIRTLESFDKSIKAIDNRLISLYESKISKSTQPIEEITAELKSSDSVNENLIHVFECNKWLDRTREDRQTEKILKLSNVLTN</sequence>
<dbReference type="Proteomes" id="UP000276133">
    <property type="component" value="Unassembled WGS sequence"/>
</dbReference>
<dbReference type="Gene3D" id="2.40.180.10">
    <property type="entry name" value="Catalase core domain"/>
    <property type="match status" value="2"/>
</dbReference>
<dbReference type="Pfam" id="PF01477">
    <property type="entry name" value="PLAT"/>
    <property type="match status" value="3"/>
</dbReference>
<dbReference type="InterPro" id="IPR001024">
    <property type="entry name" value="PLAT/LH2_dom"/>
</dbReference>
<feature type="compositionally biased region" description="Polar residues" evidence="2">
    <location>
        <begin position="543"/>
        <end position="559"/>
    </location>
</feature>
<evidence type="ECO:0000256" key="2">
    <source>
        <dbReference type="SAM" id="MobiDB-lite"/>
    </source>
</evidence>
<dbReference type="PROSITE" id="PS50095">
    <property type="entry name" value="PLAT"/>
    <property type="match status" value="3"/>
</dbReference>
<feature type="compositionally biased region" description="Basic residues" evidence="2">
    <location>
        <begin position="509"/>
        <end position="519"/>
    </location>
</feature>
<feature type="domain" description="PLAT" evidence="3">
    <location>
        <begin position="232"/>
        <end position="350"/>
    </location>
</feature>
<evidence type="ECO:0000313" key="5">
    <source>
        <dbReference type="Proteomes" id="UP000276133"/>
    </source>
</evidence>
<name>A0A3M7RUF4_BRAPC</name>
<reference evidence="4 5" key="1">
    <citation type="journal article" date="2018" name="Sci. Rep.">
        <title>Genomic signatures of local adaptation to the degree of environmental predictability in rotifers.</title>
        <authorList>
            <person name="Franch-Gras L."/>
            <person name="Hahn C."/>
            <person name="Garcia-Roger E.M."/>
            <person name="Carmona M.J."/>
            <person name="Serra M."/>
            <person name="Gomez A."/>
        </authorList>
    </citation>
    <scope>NUCLEOTIDE SEQUENCE [LARGE SCALE GENOMIC DNA]</scope>
    <source>
        <strain evidence="4">HYR1</strain>
    </source>
</reference>
<feature type="compositionally biased region" description="Basic and acidic residues" evidence="2">
    <location>
        <begin position="491"/>
        <end position="508"/>
    </location>
</feature>